<keyword evidence="1" id="KW-0732">Signal</keyword>
<dbReference type="HOGENOM" id="CLU_1918385_0_0_1"/>
<organism evidence="2 3">
    <name type="scientific">Exserohilum turcicum (strain 28A)</name>
    <name type="common">Northern leaf blight fungus</name>
    <name type="synonym">Setosphaeria turcica</name>
    <dbReference type="NCBI Taxonomy" id="671987"/>
    <lineage>
        <taxon>Eukaryota</taxon>
        <taxon>Fungi</taxon>
        <taxon>Dikarya</taxon>
        <taxon>Ascomycota</taxon>
        <taxon>Pezizomycotina</taxon>
        <taxon>Dothideomycetes</taxon>
        <taxon>Pleosporomycetidae</taxon>
        <taxon>Pleosporales</taxon>
        <taxon>Pleosporineae</taxon>
        <taxon>Pleosporaceae</taxon>
        <taxon>Exserohilum</taxon>
    </lineage>
</organism>
<feature type="signal peptide" evidence="1">
    <location>
        <begin position="1"/>
        <end position="20"/>
    </location>
</feature>
<evidence type="ECO:0000256" key="1">
    <source>
        <dbReference type="SAM" id="SignalP"/>
    </source>
</evidence>
<feature type="chain" id="PRO_5004354076" evidence="1">
    <location>
        <begin position="21"/>
        <end position="132"/>
    </location>
</feature>
<proteinExistence type="predicted"/>
<keyword evidence="3" id="KW-1185">Reference proteome</keyword>
<dbReference type="GeneID" id="19403311"/>
<dbReference type="Proteomes" id="UP000016935">
    <property type="component" value="Unassembled WGS sequence"/>
</dbReference>
<gene>
    <name evidence="2" type="ORF">SETTUDRAFT_29087</name>
</gene>
<sequence length="132" mass="13247">MLYSTIYLVIALFSALAVFAQDTTIGTTGTVMSPISTSLSPMTTSINGTNTAIIATNASMSATNASITASQGTGSVGTTTLPSETMLVGTRTVTEVHTPSSSKPTGKSVANAHDVPYAAILGIGGVVLHALL</sequence>
<dbReference type="AlphaFoldDB" id="R0KBP0"/>
<dbReference type="RefSeq" id="XP_008026686.1">
    <property type="nucleotide sequence ID" value="XM_008028495.1"/>
</dbReference>
<reference evidence="2 3" key="2">
    <citation type="journal article" date="2013" name="PLoS Genet.">
        <title>Comparative genome structure, secondary metabolite, and effector coding capacity across Cochliobolus pathogens.</title>
        <authorList>
            <person name="Condon B.J."/>
            <person name="Leng Y."/>
            <person name="Wu D."/>
            <person name="Bushley K.E."/>
            <person name="Ohm R.A."/>
            <person name="Otillar R."/>
            <person name="Martin J."/>
            <person name="Schackwitz W."/>
            <person name="Grimwood J."/>
            <person name="MohdZainudin N."/>
            <person name="Xue C."/>
            <person name="Wang R."/>
            <person name="Manning V.A."/>
            <person name="Dhillon B."/>
            <person name="Tu Z.J."/>
            <person name="Steffenson B.J."/>
            <person name="Salamov A."/>
            <person name="Sun H."/>
            <person name="Lowry S."/>
            <person name="LaButti K."/>
            <person name="Han J."/>
            <person name="Copeland A."/>
            <person name="Lindquist E."/>
            <person name="Barry K."/>
            <person name="Schmutz J."/>
            <person name="Baker S.E."/>
            <person name="Ciuffetti L.M."/>
            <person name="Grigoriev I.V."/>
            <person name="Zhong S."/>
            <person name="Turgeon B.G."/>
        </authorList>
    </citation>
    <scope>NUCLEOTIDE SEQUENCE [LARGE SCALE GENOMIC DNA]</scope>
    <source>
        <strain evidence="3">28A</strain>
    </source>
</reference>
<name>R0KBP0_EXST2</name>
<evidence type="ECO:0000313" key="3">
    <source>
        <dbReference type="Proteomes" id="UP000016935"/>
    </source>
</evidence>
<evidence type="ECO:0000313" key="2">
    <source>
        <dbReference type="EMBL" id="EOA85622.1"/>
    </source>
</evidence>
<accession>R0KBP0</accession>
<dbReference type="EMBL" id="KB908659">
    <property type="protein sequence ID" value="EOA85622.1"/>
    <property type="molecule type" value="Genomic_DNA"/>
</dbReference>
<reference evidence="2 3" key="1">
    <citation type="journal article" date="2012" name="PLoS Pathog.">
        <title>Diverse lifestyles and strategies of plant pathogenesis encoded in the genomes of eighteen Dothideomycetes fungi.</title>
        <authorList>
            <person name="Ohm R.A."/>
            <person name="Feau N."/>
            <person name="Henrissat B."/>
            <person name="Schoch C.L."/>
            <person name="Horwitz B.A."/>
            <person name="Barry K.W."/>
            <person name="Condon B.J."/>
            <person name="Copeland A.C."/>
            <person name="Dhillon B."/>
            <person name="Glaser F."/>
            <person name="Hesse C.N."/>
            <person name="Kosti I."/>
            <person name="LaButti K."/>
            <person name="Lindquist E.A."/>
            <person name="Lucas S."/>
            <person name="Salamov A.A."/>
            <person name="Bradshaw R.E."/>
            <person name="Ciuffetti L."/>
            <person name="Hamelin R.C."/>
            <person name="Kema G.H.J."/>
            <person name="Lawrence C."/>
            <person name="Scott J.A."/>
            <person name="Spatafora J.W."/>
            <person name="Turgeon B.G."/>
            <person name="de Wit P.J.G.M."/>
            <person name="Zhong S."/>
            <person name="Goodwin S.B."/>
            <person name="Grigoriev I.V."/>
        </authorList>
    </citation>
    <scope>NUCLEOTIDE SEQUENCE [LARGE SCALE GENOMIC DNA]</scope>
    <source>
        <strain evidence="3">28A</strain>
    </source>
</reference>
<protein>
    <submittedName>
        <fullName evidence="2">Uncharacterized protein</fullName>
    </submittedName>
</protein>